<gene>
    <name evidence="2" type="ORF">J2S13_000716</name>
</gene>
<evidence type="ECO:0000313" key="2">
    <source>
        <dbReference type="EMBL" id="MDQ0214320.1"/>
    </source>
</evidence>
<organism evidence="2 3">
    <name type="scientific">Oikeobacillus pervagus</name>
    <dbReference type="NCBI Taxonomy" id="1325931"/>
    <lineage>
        <taxon>Bacteria</taxon>
        <taxon>Bacillati</taxon>
        <taxon>Bacillota</taxon>
        <taxon>Bacilli</taxon>
        <taxon>Bacillales</taxon>
        <taxon>Bacillaceae</taxon>
        <taxon>Oikeobacillus</taxon>
    </lineage>
</organism>
<comment type="caution">
    <text evidence="2">The sequence shown here is derived from an EMBL/GenBank/DDBJ whole genome shotgun (WGS) entry which is preliminary data.</text>
</comment>
<accession>A0AAJ1WI61</accession>
<name>A0AAJ1WI61_9BACI</name>
<keyword evidence="1" id="KW-1133">Transmembrane helix</keyword>
<protein>
    <submittedName>
        <fullName evidence="2">Membrane channel-forming protein YqfA (Hemolysin III family)</fullName>
    </submittedName>
</protein>
<reference evidence="2" key="1">
    <citation type="submission" date="2023-07" db="EMBL/GenBank/DDBJ databases">
        <title>Genomic Encyclopedia of Type Strains, Phase IV (KMG-IV): sequencing the most valuable type-strain genomes for metagenomic binning, comparative biology and taxonomic classification.</title>
        <authorList>
            <person name="Goeker M."/>
        </authorList>
    </citation>
    <scope>NUCLEOTIDE SEQUENCE</scope>
    <source>
        <strain evidence="2">DSM 23947</strain>
    </source>
</reference>
<proteinExistence type="predicted"/>
<sequence length="51" mass="5806">MGFLLMILSILLGIFFIVFGISHRDSNRWHKISIVLGVVLVLFAIYLGFPK</sequence>
<dbReference type="Proteomes" id="UP001237207">
    <property type="component" value="Unassembled WGS sequence"/>
</dbReference>
<dbReference type="RefSeq" id="WP_307256306.1">
    <property type="nucleotide sequence ID" value="NZ_JAUSUC010000005.1"/>
</dbReference>
<evidence type="ECO:0000256" key="1">
    <source>
        <dbReference type="SAM" id="Phobius"/>
    </source>
</evidence>
<dbReference type="EMBL" id="JAUSUC010000005">
    <property type="protein sequence ID" value="MDQ0214320.1"/>
    <property type="molecule type" value="Genomic_DNA"/>
</dbReference>
<feature type="transmembrane region" description="Helical" evidence="1">
    <location>
        <begin position="30"/>
        <end position="49"/>
    </location>
</feature>
<keyword evidence="1" id="KW-0472">Membrane</keyword>
<keyword evidence="1" id="KW-0812">Transmembrane</keyword>
<dbReference type="AlphaFoldDB" id="A0AAJ1WI61"/>
<keyword evidence="3" id="KW-1185">Reference proteome</keyword>
<evidence type="ECO:0000313" key="3">
    <source>
        <dbReference type="Proteomes" id="UP001237207"/>
    </source>
</evidence>